<dbReference type="AlphaFoldDB" id="A0A0E0CEC2"/>
<dbReference type="InterPro" id="IPR033734">
    <property type="entry name" value="Jacalin-like_lectin_dom_plant"/>
</dbReference>
<proteinExistence type="predicted"/>
<reference evidence="4" key="2">
    <citation type="submission" date="2018-05" db="EMBL/GenBank/DDBJ databases">
        <title>OmerRS3 (Oryza meridionalis Reference Sequence Version 3).</title>
        <authorList>
            <person name="Zhang J."/>
            <person name="Kudrna D."/>
            <person name="Lee S."/>
            <person name="Talag J."/>
            <person name="Welchert J."/>
            <person name="Wing R.A."/>
        </authorList>
    </citation>
    <scope>NUCLEOTIDE SEQUENCE [LARGE SCALE GENOMIC DNA]</scope>
    <source>
        <strain evidence="4">cv. OR44</strain>
    </source>
</reference>
<dbReference type="SMART" id="SM00915">
    <property type="entry name" value="Jacalin"/>
    <property type="match status" value="1"/>
</dbReference>
<evidence type="ECO:0000313" key="4">
    <source>
        <dbReference type="EnsemblPlants" id="OMERI02G01630.1"/>
    </source>
</evidence>
<dbReference type="Pfam" id="PF01419">
    <property type="entry name" value="Jacalin"/>
    <property type="match status" value="1"/>
</dbReference>
<feature type="compositionally biased region" description="Polar residues" evidence="2">
    <location>
        <begin position="1"/>
        <end position="11"/>
    </location>
</feature>
<dbReference type="Gramene" id="OMERI02G01630.1">
    <property type="protein sequence ID" value="OMERI02G01630.1"/>
    <property type="gene ID" value="OMERI02G01630"/>
</dbReference>
<keyword evidence="1" id="KW-0430">Lectin</keyword>
<dbReference type="HOGENOM" id="CLU_078923_3_2_1"/>
<dbReference type="InterPro" id="IPR036404">
    <property type="entry name" value="Jacalin-like_lectin_dom_sf"/>
</dbReference>
<feature type="region of interest" description="Disordered" evidence="2">
    <location>
        <begin position="1"/>
        <end position="40"/>
    </location>
</feature>
<dbReference type="InterPro" id="IPR001229">
    <property type="entry name" value="Jacalin-like_lectin_dom"/>
</dbReference>
<sequence length="182" mass="18960">MQSVQNNCIVVSSSGDRRRSTDRIEMQKGGGGGSSSAAVVRMGPCGGDGGGGRDMDMRGVGRVVRVAVRHGAAVDAMSVLYERNGHEEWTDLWGGPGGTLSEISLQPGEYLTSVAGHYGRLDGDLVVRSLTFVSNMRAYGPFGQEDGGVAFDLPAAGGGKILGFHARSGRRLDAVGTYVKIG</sequence>
<dbReference type="PANTHER" id="PTHR46506">
    <property type="entry name" value="OS05G0143600 PROTEIN"/>
    <property type="match status" value="1"/>
</dbReference>
<evidence type="ECO:0000256" key="1">
    <source>
        <dbReference type="ARBA" id="ARBA00022734"/>
    </source>
</evidence>
<reference evidence="4" key="1">
    <citation type="submission" date="2015-04" db="UniProtKB">
        <authorList>
            <consortium name="EnsemblPlants"/>
        </authorList>
    </citation>
    <scope>IDENTIFICATION</scope>
</reference>
<dbReference type="eggNOG" id="ENOG502STSJ">
    <property type="taxonomic scope" value="Eukaryota"/>
</dbReference>
<feature type="compositionally biased region" description="Basic and acidic residues" evidence="2">
    <location>
        <begin position="15"/>
        <end position="26"/>
    </location>
</feature>
<name>A0A0E0CEC2_9ORYZ</name>
<feature type="domain" description="Jacalin-type lectin" evidence="3">
    <location>
        <begin position="39"/>
        <end position="181"/>
    </location>
</feature>
<evidence type="ECO:0000256" key="2">
    <source>
        <dbReference type="SAM" id="MobiDB-lite"/>
    </source>
</evidence>
<dbReference type="Gene3D" id="2.100.10.30">
    <property type="entry name" value="Jacalin-like lectin domain"/>
    <property type="match status" value="1"/>
</dbReference>
<evidence type="ECO:0000259" key="3">
    <source>
        <dbReference type="PROSITE" id="PS51752"/>
    </source>
</evidence>
<evidence type="ECO:0000313" key="5">
    <source>
        <dbReference type="Proteomes" id="UP000008021"/>
    </source>
</evidence>
<dbReference type="EnsemblPlants" id="OMERI02G01630.1">
    <property type="protein sequence ID" value="OMERI02G01630.1"/>
    <property type="gene ID" value="OMERI02G01630"/>
</dbReference>
<dbReference type="SUPFAM" id="SSF51101">
    <property type="entry name" value="Mannose-binding lectins"/>
    <property type="match status" value="1"/>
</dbReference>
<dbReference type="Proteomes" id="UP000008021">
    <property type="component" value="Chromosome 2"/>
</dbReference>
<dbReference type="GO" id="GO:0030246">
    <property type="term" value="F:carbohydrate binding"/>
    <property type="evidence" value="ECO:0007669"/>
    <property type="project" value="UniProtKB-KW"/>
</dbReference>
<dbReference type="PROSITE" id="PS51752">
    <property type="entry name" value="JACALIN_LECTIN"/>
    <property type="match status" value="1"/>
</dbReference>
<organism evidence="4">
    <name type="scientific">Oryza meridionalis</name>
    <dbReference type="NCBI Taxonomy" id="40149"/>
    <lineage>
        <taxon>Eukaryota</taxon>
        <taxon>Viridiplantae</taxon>
        <taxon>Streptophyta</taxon>
        <taxon>Embryophyta</taxon>
        <taxon>Tracheophyta</taxon>
        <taxon>Spermatophyta</taxon>
        <taxon>Magnoliopsida</taxon>
        <taxon>Liliopsida</taxon>
        <taxon>Poales</taxon>
        <taxon>Poaceae</taxon>
        <taxon>BOP clade</taxon>
        <taxon>Oryzoideae</taxon>
        <taxon>Oryzeae</taxon>
        <taxon>Oryzinae</taxon>
        <taxon>Oryza</taxon>
    </lineage>
</organism>
<dbReference type="STRING" id="40149.A0A0E0CEC2"/>
<keyword evidence="5" id="KW-1185">Reference proteome</keyword>
<dbReference type="CDD" id="cd09612">
    <property type="entry name" value="Jacalin"/>
    <property type="match status" value="1"/>
</dbReference>
<accession>A0A0E0CEC2</accession>
<protein>
    <recommendedName>
        <fullName evidence="3">Jacalin-type lectin domain-containing protein</fullName>
    </recommendedName>
</protein>